<feature type="compositionally biased region" description="Pro residues" evidence="1">
    <location>
        <begin position="65"/>
        <end position="76"/>
    </location>
</feature>
<dbReference type="OrthoDB" id="3924764at2759"/>
<keyword evidence="4" id="KW-1185">Reference proteome</keyword>
<accession>G2Q418</accession>
<feature type="region of interest" description="Disordered" evidence="1">
    <location>
        <begin position="65"/>
        <end position="124"/>
    </location>
</feature>
<dbReference type="KEGG" id="mtm:MYCTH_2295186"/>
<feature type="signal peptide" evidence="2">
    <location>
        <begin position="1"/>
        <end position="28"/>
    </location>
</feature>
<gene>
    <name evidence="3" type="ORF">MYCTH_2295186</name>
</gene>
<feature type="compositionally biased region" description="Low complexity" evidence="1">
    <location>
        <begin position="77"/>
        <end position="124"/>
    </location>
</feature>
<dbReference type="RefSeq" id="XP_003658862.1">
    <property type="nucleotide sequence ID" value="XM_003658814.1"/>
</dbReference>
<name>G2Q418_THET4</name>
<evidence type="ECO:0000313" key="3">
    <source>
        <dbReference type="EMBL" id="AEO53617.1"/>
    </source>
</evidence>
<organism evidence="3 4">
    <name type="scientific">Thermothelomyces thermophilus (strain ATCC 42464 / BCRC 31852 / DSM 1799)</name>
    <name type="common">Sporotrichum thermophile</name>
    <dbReference type="NCBI Taxonomy" id="573729"/>
    <lineage>
        <taxon>Eukaryota</taxon>
        <taxon>Fungi</taxon>
        <taxon>Dikarya</taxon>
        <taxon>Ascomycota</taxon>
        <taxon>Pezizomycotina</taxon>
        <taxon>Sordariomycetes</taxon>
        <taxon>Sordariomycetidae</taxon>
        <taxon>Sordariales</taxon>
        <taxon>Chaetomiaceae</taxon>
        <taxon>Thermothelomyces</taxon>
    </lineage>
</organism>
<protein>
    <submittedName>
        <fullName evidence="3">Uncharacterized protein</fullName>
    </submittedName>
</protein>
<dbReference type="EMBL" id="CP003002">
    <property type="protein sequence ID" value="AEO53617.1"/>
    <property type="molecule type" value="Genomic_DNA"/>
</dbReference>
<dbReference type="HOGENOM" id="CLU_141128_0_0_1"/>
<proteinExistence type="predicted"/>
<reference evidence="3 4" key="1">
    <citation type="journal article" date="2011" name="Nat. Biotechnol.">
        <title>Comparative genomic analysis of the thermophilic biomass-degrading fungi Myceliophthora thermophila and Thielavia terrestris.</title>
        <authorList>
            <person name="Berka R.M."/>
            <person name="Grigoriev I.V."/>
            <person name="Otillar R."/>
            <person name="Salamov A."/>
            <person name="Grimwood J."/>
            <person name="Reid I."/>
            <person name="Ishmael N."/>
            <person name="John T."/>
            <person name="Darmond C."/>
            <person name="Moisan M.-C."/>
            <person name="Henrissat B."/>
            <person name="Coutinho P.M."/>
            <person name="Lombard V."/>
            <person name="Natvig D.O."/>
            <person name="Lindquist E."/>
            <person name="Schmutz J."/>
            <person name="Lucas S."/>
            <person name="Harris P."/>
            <person name="Powlowski J."/>
            <person name="Bellemare A."/>
            <person name="Taylor D."/>
            <person name="Butler G."/>
            <person name="de Vries R.P."/>
            <person name="Allijn I.E."/>
            <person name="van den Brink J."/>
            <person name="Ushinsky S."/>
            <person name="Storms R."/>
            <person name="Powell A.J."/>
            <person name="Paulsen I.T."/>
            <person name="Elbourne L.D.H."/>
            <person name="Baker S.E."/>
            <person name="Magnuson J."/>
            <person name="LaBoissiere S."/>
            <person name="Clutterbuck A.J."/>
            <person name="Martinez D."/>
            <person name="Wogulis M."/>
            <person name="de Leon A.L."/>
            <person name="Rey M.W."/>
            <person name="Tsang A."/>
        </authorList>
    </citation>
    <scope>NUCLEOTIDE SEQUENCE [LARGE SCALE GENOMIC DNA]</scope>
    <source>
        <strain evidence="4">ATCC 42464 / BCRC 31852 / DSM 1799</strain>
    </source>
</reference>
<dbReference type="Proteomes" id="UP000007322">
    <property type="component" value="Chromosome 1"/>
</dbReference>
<evidence type="ECO:0000256" key="1">
    <source>
        <dbReference type="SAM" id="MobiDB-lite"/>
    </source>
</evidence>
<keyword evidence="2" id="KW-0732">Signal</keyword>
<dbReference type="OMA" id="RTVCIDY"/>
<evidence type="ECO:0000256" key="2">
    <source>
        <dbReference type="SAM" id="SignalP"/>
    </source>
</evidence>
<dbReference type="GeneID" id="11512913"/>
<dbReference type="InParanoid" id="G2Q418"/>
<dbReference type="STRING" id="573729.G2Q418"/>
<dbReference type="AlphaFoldDB" id="G2Q418"/>
<sequence length="192" mass="20250">MRHTTLSPLLSSLLLVGRLATAAPVVNADGDCVPYTICVDGVNACGIRWGECYNVCDASAKPVAPPCPGTEEPPSPTTRVTTKVTTLEPKPTTTKASTTKGHTVTKTVKPPVTPTPTKFTTSTTRPSSTCSTDVTVCWDGINECGMMYGGCFPDCKPWPTFTPPPCPTTTTKQTPTVITSVTMLPILTVPHP</sequence>
<dbReference type="eggNOG" id="ENOG502TBKV">
    <property type="taxonomic scope" value="Eukaryota"/>
</dbReference>
<feature type="chain" id="PRO_5003436048" evidence="2">
    <location>
        <begin position="29"/>
        <end position="192"/>
    </location>
</feature>
<dbReference type="VEuPathDB" id="FungiDB:MYCTH_2295186"/>
<evidence type="ECO:0000313" key="4">
    <source>
        <dbReference type="Proteomes" id="UP000007322"/>
    </source>
</evidence>